<sequence>MSNRLDRKRRKEGSLKKQFNFGRIDQEVMKRWDQNKTPLENFSLMGLQYSNKFESDNKKALNRLGMEAKPVDLTVPKEVKGKERGINFHLQHYTKALLIKYKDDYEKMKMDHTLNFYQKTAGELEKLCKKYIVLYGHPLFGDVYQEQLENQKEKERLEKERLEKEKLEKERLEKEKLEKERLEKEKLENQQKAAATAAIQKKKQPTTTSTKKMISKKTTTETTPTPTPTPTTTEVKKVVKKTPTPTTKKIISKK</sequence>
<feature type="compositionally biased region" description="Low complexity" evidence="5">
    <location>
        <begin position="241"/>
        <end position="254"/>
    </location>
</feature>
<accession>A0AAN7YPD4</accession>
<dbReference type="AlphaFoldDB" id="A0AAN7YPD4"/>
<evidence type="ECO:0000313" key="7">
    <source>
        <dbReference type="Proteomes" id="UP001344447"/>
    </source>
</evidence>
<dbReference type="Pfam" id="PF09420">
    <property type="entry name" value="Nop16"/>
    <property type="match status" value="1"/>
</dbReference>
<dbReference type="PANTHER" id="PTHR13243">
    <property type="entry name" value="HSPC111 PROTEIN-RELATED"/>
    <property type="match status" value="1"/>
</dbReference>
<reference evidence="6 7" key="1">
    <citation type="submission" date="2023-11" db="EMBL/GenBank/DDBJ databases">
        <title>Dfirmibasis_genome.</title>
        <authorList>
            <person name="Edelbroek B."/>
            <person name="Kjellin J."/>
            <person name="Jerlstrom-Hultqvist J."/>
            <person name="Soderbom F."/>
        </authorList>
    </citation>
    <scope>NUCLEOTIDE SEQUENCE [LARGE SCALE GENOMIC DNA]</scope>
    <source>
        <strain evidence="6 7">TNS-C-14</strain>
    </source>
</reference>
<evidence type="ECO:0000256" key="1">
    <source>
        <dbReference type="ARBA" id="ARBA00004604"/>
    </source>
</evidence>
<protein>
    <recommendedName>
        <fullName evidence="3">Nucleolar protein 16</fullName>
    </recommendedName>
</protein>
<organism evidence="6 7">
    <name type="scientific">Dictyostelium firmibasis</name>
    <dbReference type="NCBI Taxonomy" id="79012"/>
    <lineage>
        <taxon>Eukaryota</taxon>
        <taxon>Amoebozoa</taxon>
        <taxon>Evosea</taxon>
        <taxon>Eumycetozoa</taxon>
        <taxon>Dictyostelia</taxon>
        <taxon>Dictyosteliales</taxon>
        <taxon>Dictyosteliaceae</taxon>
        <taxon>Dictyostelium</taxon>
    </lineage>
</organism>
<proteinExistence type="inferred from homology"/>
<feature type="compositionally biased region" description="Basic and acidic residues" evidence="5">
    <location>
        <begin position="173"/>
        <end position="189"/>
    </location>
</feature>
<evidence type="ECO:0000256" key="2">
    <source>
        <dbReference type="ARBA" id="ARBA00008479"/>
    </source>
</evidence>
<dbReference type="PANTHER" id="PTHR13243:SF1">
    <property type="entry name" value="NUCLEOLAR PROTEIN 16"/>
    <property type="match status" value="1"/>
</dbReference>
<feature type="compositionally biased region" description="Low complexity" evidence="5">
    <location>
        <begin position="190"/>
        <end position="224"/>
    </location>
</feature>
<evidence type="ECO:0000256" key="4">
    <source>
        <dbReference type="ARBA" id="ARBA00023242"/>
    </source>
</evidence>
<evidence type="ECO:0000256" key="3">
    <source>
        <dbReference type="ARBA" id="ARBA00015522"/>
    </source>
</evidence>
<evidence type="ECO:0000256" key="5">
    <source>
        <dbReference type="SAM" id="MobiDB-lite"/>
    </source>
</evidence>
<dbReference type="GO" id="GO:0005730">
    <property type="term" value="C:nucleolus"/>
    <property type="evidence" value="ECO:0007669"/>
    <property type="project" value="UniProtKB-SubCell"/>
</dbReference>
<dbReference type="GO" id="GO:0042273">
    <property type="term" value="P:ribosomal large subunit biogenesis"/>
    <property type="evidence" value="ECO:0007669"/>
    <property type="project" value="TreeGrafter"/>
</dbReference>
<feature type="region of interest" description="Disordered" evidence="5">
    <location>
        <begin position="173"/>
        <end position="254"/>
    </location>
</feature>
<comment type="similarity">
    <text evidence="2">Belongs to the NOP16 family.</text>
</comment>
<keyword evidence="4" id="KW-0539">Nucleus</keyword>
<dbReference type="EMBL" id="JAVFKY010000005">
    <property type="protein sequence ID" value="KAK5576691.1"/>
    <property type="molecule type" value="Genomic_DNA"/>
</dbReference>
<gene>
    <name evidence="6" type="ORF">RB653_007835</name>
</gene>
<dbReference type="InterPro" id="IPR019002">
    <property type="entry name" value="Ribosome_biogenesis_Nop16"/>
</dbReference>
<dbReference type="Proteomes" id="UP001344447">
    <property type="component" value="Unassembled WGS sequence"/>
</dbReference>
<comment type="subcellular location">
    <subcellularLocation>
        <location evidence="1">Nucleus</location>
        <location evidence="1">Nucleolus</location>
    </subcellularLocation>
</comment>
<comment type="caution">
    <text evidence="6">The sequence shown here is derived from an EMBL/GenBank/DDBJ whole genome shotgun (WGS) entry which is preliminary data.</text>
</comment>
<evidence type="ECO:0000313" key="6">
    <source>
        <dbReference type="EMBL" id="KAK5576691.1"/>
    </source>
</evidence>
<keyword evidence="7" id="KW-1185">Reference proteome</keyword>
<name>A0AAN7YPD4_9MYCE</name>